<dbReference type="Pfam" id="PF03781">
    <property type="entry name" value="FGE-sulfatase"/>
    <property type="match status" value="1"/>
</dbReference>
<evidence type="ECO:0000259" key="1">
    <source>
        <dbReference type="Pfam" id="PF03781"/>
    </source>
</evidence>
<dbReference type="InterPro" id="IPR051043">
    <property type="entry name" value="Sulfatase_Mod_Factor_Kinase"/>
</dbReference>
<sequence length="411" mass="46293">MAIRREDSLTRRNKSLVEMIASNPKNNEAIKEFSDLVDEMTAGENDPVRLLMIGQLIERVRQKKGALYTIVVLNRLRDVGSYLVKKAAKKSLDMILPAGDVEEKAAIGETAKIAKRNIGNMEFVLIPEGTFQMGDVLGEGDDDEIPIRTVSISRFLLSATTVTFDEYDAFCKAAEFPKPSDNGWGRGNRPVINVTWFDALAFCLWLSDRTGRTIRLPTEMEWEYAARQGGENVRFGNGENIARPTEINFDAREPYAEPYSNPGEYRGATLPVDRLSPNRLGLYQMSGNIWEWCSTKYTPSYGQETEVVEVWSLENRSRLFHGSEPVIVGEGTASRRIQGIRDSNLLKVDDLKALHDASQPLRLQISFDECPVLRGGAFDTYPRNIRATLRGWDNAQTRNSNRGFRVVSELD</sequence>
<dbReference type="InterPro" id="IPR016187">
    <property type="entry name" value="CTDL_fold"/>
</dbReference>
<dbReference type="InterPro" id="IPR042095">
    <property type="entry name" value="SUMF_sf"/>
</dbReference>
<evidence type="ECO:0000313" key="2">
    <source>
        <dbReference type="EMBL" id="VFJ94350.1"/>
    </source>
</evidence>
<proteinExistence type="predicted"/>
<dbReference type="AlphaFoldDB" id="A0A450UPF2"/>
<dbReference type="EMBL" id="CAADFF010000057">
    <property type="protein sequence ID" value="VFJ94350.1"/>
    <property type="molecule type" value="Genomic_DNA"/>
</dbReference>
<reference evidence="2" key="1">
    <citation type="submission" date="2019-02" db="EMBL/GenBank/DDBJ databases">
        <authorList>
            <person name="Gruber-Vodicka R. H."/>
            <person name="Seah K. B. B."/>
        </authorList>
    </citation>
    <scope>NUCLEOTIDE SEQUENCE</scope>
    <source>
        <strain evidence="2">BECK_M7</strain>
    </source>
</reference>
<dbReference type="SUPFAM" id="SSF56436">
    <property type="entry name" value="C-type lectin-like"/>
    <property type="match status" value="1"/>
</dbReference>
<dbReference type="Gene3D" id="3.90.1580.10">
    <property type="entry name" value="paralog of FGE (formylglycine-generating enzyme)"/>
    <property type="match status" value="1"/>
</dbReference>
<accession>A0A450UPF2</accession>
<protein>
    <submittedName>
        <fullName evidence="2">Formylglycine-generating enzyme, required for sulfatase activity, contains SUMF1/FGE domain</fullName>
    </submittedName>
</protein>
<dbReference type="PANTHER" id="PTHR23150:SF19">
    <property type="entry name" value="FORMYLGLYCINE-GENERATING ENZYME"/>
    <property type="match status" value="1"/>
</dbReference>
<dbReference type="PANTHER" id="PTHR23150">
    <property type="entry name" value="SULFATASE MODIFYING FACTOR 1, 2"/>
    <property type="match status" value="1"/>
</dbReference>
<feature type="domain" description="Sulfatase-modifying factor enzyme-like" evidence="1">
    <location>
        <begin position="122"/>
        <end position="311"/>
    </location>
</feature>
<dbReference type="GO" id="GO:0120147">
    <property type="term" value="F:formylglycine-generating oxidase activity"/>
    <property type="evidence" value="ECO:0007669"/>
    <property type="project" value="TreeGrafter"/>
</dbReference>
<organism evidence="2">
    <name type="scientific">Candidatus Kentrum sp. LFY</name>
    <dbReference type="NCBI Taxonomy" id="2126342"/>
    <lineage>
        <taxon>Bacteria</taxon>
        <taxon>Pseudomonadati</taxon>
        <taxon>Pseudomonadota</taxon>
        <taxon>Gammaproteobacteria</taxon>
        <taxon>Candidatus Kentrum</taxon>
    </lineage>
</organism>
<dbReference type="InterPro" id="IPR005532">
    <property type="entry name" value="SUMF_dom"/>
</dbReference>
<name>A0A450UPF2_9GAMM</name>
<gene>
    <name evidence="2" type="ORF">BECKLFY1418B_GA0070995_105710</name>
</gene>